<keyword evidence="1" id="KW-0472">Membrane</keyword>
<dbReference type="Proteomes" id="UP000580250">
    <property type="component" value="Unassembled WGS sequence"/>
</dbReference>
<comment type="caution">
    <text evidence="3">The sequence shown here is derived from an EMBL/GenBank/DDBJ whole genome shotgun (WGS) entry which is preliminary data.</text>
</comment>
<organism evidence="3 4">
    <name type="scientific">Meloidogyne enterolobii</name>
    <name type="common">Root-knot nematode worm</name>
    <name type="synonym">Meloidogyne mayaguensis</name>
    <dbReference type="NCBI Taxonomy" id="390850"/>
    <lineage>
        <taxon>Eukaryota</taxon>
        <taxon>Metazoa</taxon>
        <taxon>Ecdysozoa</taxon>
        <taxon>Nematoda</taxon>
        <taxon>Chromadorea</taxon>
        <taxon>Rhabditida</taxon>
        <taxon>Tylenchina</taxon>
        <taxon>Tylenchomorpha</taxon>
        <taxon>Tylenchoidea</taxon>
        <taxon>Meloidogynidae</taxon>
        <taxon>Meloidogyninae</taxon>
        <taxon>Meloidogyne</taxon>
    </lineage>
</organism>
<name>A0A6V7U2G4_MELEN</name>
<evidence type="ECO:0000313" key="3">
    <source>
        <dbReference type="EMBL" id="CAD2143351.1"/>
    </source>
</evidence>
<evidence type="ECO:0000256" key="2">
    <source>
        <dbReference type="SAM" id="SignalP"/>
    </source>
</evidence>
<feature type="transmembrane region" description="Helical" evidence="1">
    <location>
        <begin position="82"/>
        <end position="106"/>
    </location>
</feature>
<reference evidence="3 4" key="1">
    <citation type="submission" date="2020-08" db="EMBL/GenBank/DDBJ databases">
        <authorList>
            <person name="Koutsovoulos G."/>
            <person name="Danchin GJ E."/>
        </authorList>
    </citation>
    <scope>NUCLEOTIDE SEQUENCE [LARGE SCALE GENOMIC DNA]</scope>
</reference>
<keyword evidence="1" id="KW-1133">Transmembrane helix</keyword>
<feature type="chain" id="PRO_5027906346" evidence="2">
    <location>
        <begin position="17"/>
        <end position="121"/>
    </location>
</feature>
<dbReference type="OrthoDB" id="5884000at2759"/>
<protein>
    <submittedName>
        <fullName evidence="3">Uncharacterized protein</fullName>
    </submittedName>
</protein>
<proteinExistence type="predicted"/>
<dbReference type="EMBL" id="CAJEWN010000031">
    <property type="protein sequence ID" value="CAD2143351.1"/>
    <property type="molecule type" value="Genomic_DNA"/>
</dbReference>
<feature type="signal peptide" evidence="2">
    <location>
        <begin position="1"/>
        <end position="16"/>
    </location>
</feature>
<evidence type="ECO:0000313" key="4">
    <source>
        <dbReference type="Proteomes" id="UP000580250"/>
    </source>
</evidence>
<evidence type="ECO:0000256" key="1">
    <source>
        <dbReference type="SAM" id="Phobius"/>
    </source>
</evidence>
<keyword evidence="1" id="KW-0812">Transmembrane</keyword>
<gene>
    <name evidence="3" type="ORF">MENT_LOCUS7572</name>
</gene>
<dbReference type="AlphaFoldDB" id="A0A6V7U2G4"/>
<keyword evidence="2" id="KW-0732">Signal</keyword>
<accession>A0A6V7U2G4</accession>
<sequence>MLKIFIFSIFCGHVLMLGLKDGLQNTQGYCINQEHVTTFKHGKLGEIYYKFLLNQTAVTESMEEYRLQEEQKVDWGMSSGNFLILLTLFPFAMIWISVWIVLYILITNTDKYLLLENKKSD</sequence>